<dbReference type="EMBL" id="JABBXD010000003">
    <property type="protein sequence ID" value="MBD3585824.1"/>
    <property type="molecule type" value="Genomic_DNA"/>
</dbReference>
<sequence length="162" mass="17752">MPRSKKSRKVGQIGVRKDPDWKPARPSVPTGKKPGKGKQPGNRNAVEQAKSKGGGSKAKRDPRLGSKRPVPLVKSQAKKYATPAEELAALEADNKLALLLDKLDNGDTISAQEQQYVDERLDRHAVLCDLMGIDLNADDDEESDDDDPLDKLDAINPDDFKK</sequence>
<comment type="similarity">
    <text evidence="3">Belongs to the YihI family.</text>
</comment>
<dbReference type="HAMAP" id="MF_01058">
    <property type="entry name" value="GAP_YihI"/>
    <property type="match status" value="1"/>
</dbReference>
<feature type="compositionally biased region" description="Low complexity" evidence="4">
    <location>
        <begin position="27"/>
        <end position="41"/>
    </location>
</feature>
<proteinExistence type="inferred from homology"/>
<comment type="caution">
    <text evidence="5">The sequence shown here is derived from an EMBL/GenBank/DDBJ whole genome shotgun (WGS) entry which is preliminary data.</text>
</comment>
<dbReference type="NCBIfam" id="NF003560">
    <property type="entry name" value="PRK05244.1-1"/>
    <property type="match status" value="1"/>
</dbReference>
<keyword evidence="1 3" id="KW-0343">GTPase activation</keyword>
<keyword evidence="6" id="KW-1185">Reference proteome</keyword>
<evidence type="ECO:0000313" key="5">
    <source>
        <dbReference type="EMBL" id="MBD3585824.1"/>
    </source>
</evidence>
<comment type="subunit">
    <text evidence="3">Interacts with Der.</text>
</comment>
<feature type="compositionally biased region" description="Acidic residues" evidence="4">
    <location>
        <begin position="136"/>
        <end position="148"/>
    </location>
</feature>
<gene>
    <name evidence="3" type="primary">yihI</name>
    <name evidence="5" type="ORF">HHX48_08765</name>
</gene>
<keyword evidence="2 3" id="KW-0690">Ribosome biogenesis</keyword>
<evidence type="ECO:0000256" key="2">
    <source>
        <dbReference type="ARBA" id="ARBA00022517"/>
    </source>
</evidence>
<evidence type="ECO:0000256" key="3">
    <source>
        <dbReference type="HAMAP-Rule" id="MF_01058"/>
    </source>
</evidence>
<feature type="region of interest" description="Disordered" evidence="4">
    <location>
        <begin position="1"/>
        <end position="81"/>
    </location>
</feature>
<feature type="compositionally biased region" description="Basic and acidic residues" evidence="4">
    <location>
        <begin position="149"/>
        <end position="162"/>
    </location>
</feature>
<feature type="region of interest" description="Disordered" evidence="4">
    <location>
        <begin position="136"/>
        <end position="162"/>
    </location>
</feature>
<evidence type="ECO:0000256" key="1">
    <source>
        <dbReference type="ARBA" id="ARBA00022468"/>
    </source>
</evidence>
<comment type="function">
    <text evidence="3">A GTPase-activating protein (GAP) that modifies Der/EngA GTPase function. May play a role in ribosome biogenesis.</text>
</comment>
<name>A0ABR8LHV5_9ALTE</name>
<accession>A0ABR8LHV5</accession>
<dbReference type="InterPro" id="IPR007336">
    <property type="entry name" value="YihI"/>
</dbReference>
<reference evidence="5 6" key="1">
    <citation type="submission" date="2020-04" db="EMBL/GenBank/DDBJ databases">
        <title>Salinimonas sp. HHU 13199.</title>
        <authorList>
            <person name="Cui X."/>
            <person name="Zhang D."/>
        </authorList>
    </citation>
    <scope>NUCLEOTIDE SEQUENCE [LARGE SCALE GENOMIC DNA]</scope>
    <source>
        <strain evidence="5 6">HHU 13199</strain>
    </source>
</reference>
<organism evidence="5 6">
    <name type="scientific">Salinimonas profundi</name>
    <dbReference type="NCBI Taxonomy" id="2729140"/>
    <lineage>
        <taxon>Bacteria</taxon>
        <taxon>Pseudomonadati</taxon>
        <taxon>Pseudomonadota</taxon>
        <taxon>Gammaproteobacteria</taxon>
        <taxon>Alteromonadales</taxon>
        <taxon>Alteromonadaceae</taxon>
        <taxon>Alteromonas/Salinimonas group</taxon>
        <taxon>Salinimonas</taxon>
    </lineage>
</organism>
<dbReference type="Pfam" id="PF04220">
    <property type="entry name" value="YihI"/>
    <property type="match status" value="1"/>
</dbReference>
<evidence type="ECO:0000256" key="4">
    <source>
        <dbReference type="SAM" id="MobiDB-lite"/>
    </source>
</evidence>
<protein>
    <recommendedName>
        <fullName evidence="3">Der GTPase-activating protein YihI</fullName>
    </recommendedName>
</protein>
<evidence type="ECO:0000313" key="6">
    <source>
        <dbReference type="Proteomes" id="UP000624419"/>
    </source>
</evidence>
<dbReference type="Proteomes" id="UP000624419">
    <property type="component" value="Unassembled WGS sequence"/>
</dbReference>
<dbReference type="RefSeq" id="WP_191024211.1">
    <property type="nucleotide sequence ID" value="NZ_JABBXD010000003.1"/>
</dbReference>